<feature type="transmembrane region" description="Helical" evidence="12">
    <location>
        <begin position="12"/>
        <end position="34"/>
    </location>
</feature>
<dbReference type="Gene3D" id="3.40.190.10">
    <property type="entry name" value="Periplasmic binding protein-like II"/>
    <property type="match status" value="2"/>
</dbReference>
<dbReference type="InterPro" id="IPR015168">
    <property type="entry name" value="SsuA/THI5"/>
</dbReference>
<dbReference type="AlphaFoldDB" id="A0A955J2E2"/>
<dbReference type="Proteomes" id="UP000740557">
    <property type="component" value="Unassembled WGS sequence"/>
</dbReference>
<dbReference type="Pfam" id="PF09084">
    <property type="entry name" value="NMT1"/>
    <property type="match status" value="1"/>
</dbReference>
<evidence type="ECO:0000256" key="7">
    <source>
        <dbReference type="ARBA" id="ARBA00022898"/>
    </source>
</evidence>
<sequence length="342" mass="38460">MLTAPNIFHSKIYKKVGALIVLFFLFLGVGFYAYTNSNYYTTHVVVGPKWVNQAQFAGMYVAQSKGIYKRQGLDVSFKEYDVETNQFEDLLSGNTDFALVSAEEFLESVSNGAPITAIAIIYQVSPYTVVSLAANNINTPADFKGKILGNKGGKLESAIFYRLMLNSVGLTEKDVTVKNLGFDMHEYENLLTGTDVIGLYRTDQLYFFEQSGHQYTLINPENYGINGFNDILITRNDMIASNPELVQAFVSSTIEGWEYAIANPKDAVDITLEYVTNPNYLDVDYELFILNKSIPLVKPDQNTRVGSMTFAQWNKLYSQLVQKGFLSADLDITKVYTTEFLR</sequence>
<gene>
    <name evidence="14" type="ORF">KC980_02105</name>
</gene>
<keyword evidence="12" id="KW-1133">Transmembrane helix</keyword>
<comment type="pathway">
    <text evidence="2">Cofactor biosynthesis; thiamine diphosphate biosynthesis.</text>
</comment>
<comment type="function">
    <text evidence="1">Responsible for the formation of the pyrimidine heterocycle in the thiamine biosynthesis pathway. Catalyzes the formation of hydroxymethylpyrimidine phosphate (HMP-P) from histidine and pyridoxal phosphate (PLP). The protein uses PLP and the active site histidine to form HMP-P, generating an inactive enzyme. The enzyme can only undergo a single turnover, which suggests it is a suicide enzyme.</text>
</comment>
<evidence type="ECO:0000256" key="4">
    <source>
        <dbReference type="ARBA" id="ARBA00011738"/>
    </source>
</evidence>
<dbReference type="GO" id="GO:0046872">
    <property type="term" value="F:metal ion binding"/>
    <property type="evidence" value="ECO:0007669"/>
    <property type="project" value="UniProtKB-KW"/>
</dbReference>
<comment type="catalytic activity">
    <reaction evidence="11">
        <text>N(6)-(pyridoxal phosphate)-L-lysyl-[4-amino-5-hydroxymethyl-2-methylpyrimidine phosphate synthase] + L-histidyl-[4-amino-5-hydroxymethyl-2-methylpyrimidine phosphate synthase] + 2 Fe(3+) + 4 H2O = L-lysyl-[4-amino-5-hydroxymethyl-2-methylpyrimidine phosphate synthase] + (2S)-2-amino-5-hydroxy-4-oxopentanoyl-[4-amino-5-hydroxymethyl-2-methylpyrimidine phosphate synthase] + 4-amino-2-methyl-5-(phosphooxymethyl)pyrimidine + 3-oxopropanoate + 2 Fe(2+) + 2 H(+)</text>
        <dbReference type="Rhea" id="RHEA:65756"/>
        <dbReference type="Rhea" id="RHEA-COMP:16892"/>
        <dbReference type="Rhea" id="RHEA-COMP:16893"/>
        <dbReference type="Rhea" id="RHEA-COMP:16894"/>
        <dbReference type="Rhea" id="RHEA-COMP:16895"/>
        <dbReference type="ChEBI" id="CHEBI:15377"/>
        <dbReference type="ChEBI" id="CHEBI:15378"/>
        <dbReference type="ChEBI" id="CHEBI:29033"/>
        <dbReference type="ChEBI" id="CHEBI:29034"/>
        <dbReference type="ChEBI" id="CHEBI:29969"/>
        <dbReference type="ChEBI" id="CHEBI:29979"/>
        <dbReference type="ChEBI" id="CHEBI:33190"/>
        <dbReference type="ChEBI" id="CHEBI:58354"/>
        <dbReference type="ChEBI" id="CHEBI:143915"/>
        <dbReference type="ChEBI" id="CHEBI:157692"/>
    </reaction>
    <physiologicalReaction direction="left-to-right" evidence="11">
        <dbReference type="Rhea" id="RHEA:65757"/>
    </physiologicalReaction>
</comment>
<evidence type="ECO:0000256" key="1">
    <source>
        <dbReference type="ARBA" id="ARBA00003469"/>
    </source>
</evidence>
<evidence type="ECO:0000259" key="13">
    <source>
        <dbReference type="Pfam" id="PF09084"/>
    </source>
</evidence>
<evidence type="ECO:0000256" key="10">
    <source>
        <dbReference type="ARBA" id="ARBA00033171"/>
    </source>
</evidence>
<keyword evidence="5" id="KW-0808">Transferase</keyword>
<protein>
    <recommendedName>
        <fullName evidence="10">Thiamine pyrimidine synthase</fullName>
    </recommendedName>
</protein>
<dbReference type="GO" id="GO:0009228">
    <property type="term" value="P:thiamine biosynthetic process"/>
    <property type="evidence" value="ECO:0007669"/>
    <property type="project" value="UniProtKB-KW"/>
</dbReference>
<evidence type="ECO:0000256" key="5">
    <source>
        <dbReference type="ARBA" id="ARBA00022679"/>
    </source>
</evidence>
<keyword evidence="12" id="KW-0812">Transmembrane</keyword>
<dbReference type="InterPro" id="IPR027939">
    <property type="entry name" value="NMT1/THI5"/>
</dbReference>
<evidence type="ECO:0000256" key="3">
    <source>
        <dbReference type="ARBA" id="ARBA00009406"/>
    </source>
</evidence>
<dbReference type="GO" id="GO:0016740">
    <property type="term" value="F:transferase activity"/>
    <property type="evidence" value="ECO:0007669"/>
    <property type="project" value="UniProtKB-KW"/>
</dbReference>
<evidence type="ECO:0000256" key="6">
    <source>
        <dbReference type="ARBA" id="ARBA00022723"/>
    </source>
</evidence>
<proteinExistence type="inferred from homology"/>
<evidence type="ECO:0000256" key="12">
    <source>
        <dbReference type="SAM" id="Phobius"/>
    </source>
</evidence>
<organism evidence="14 15">
    <name type="scientific">candidate division WWE3 bacterium</name>
    <dbReference type="NCBI Taxonomy" id="2053526"/>
    <lineage>
        <taxon>Bacteria</taxon>
        <taxon>Katanobacteria</taxon>
    </lineage>
</organism>
<reference evidence="14" key="2">
    <citation type="journal article" date="2021" name="Microbiome">
        <title>Successional dynamics and alternative stable states in a saline activated sludge microbial community over 9 years.</title>
        <authorList>
            <person name="Wang Y."/>
            <person name="Ye J."/>
            <person name="Ju F."/>
            <person name="Liu L."/>
            <person name="Boyd J.A."/>
            <person name="Deng Y."/>
            <person name="Parks D.H."/>
            <person name="Jiang X."/>
            <person name="Yin X."/>
            <person name="Woodcroft B.J."/>
            <person name="Tyson G.W."/>
            <person name="Hugenholtz P."/>
            <person name="Polz M.F."/>
            <person name="Zhang T."/>
        </authorList>
    </citation>
    <scope>NUCLEOTIDE SEQUENCE</scope>
    <source>
        <strain evidence="14">HKST-UBA79</strain>
    </source>
</reference>
<comment type="subunit">
    <text evidence="4">Homodimer.</text>
</comment>
<keyword evidence="12" id="KW-0472">Membrane</keyword>
<dbReference type="EMBL" id="JAGQNX010000059">
    <property type="protein sequence ID" value="MCA9308282.1"/>
    <property type="molecule type" value="Genomic_DNA"/>
</dbReference>
<dbReference type="PANTHER" id="PTHR31528">
    <property type="entry name" value="4-AMINO-5-HYDROXYMETHYL-2-METHYLPYRIMIDINE PHOSPHATE SYNTHASE THI11-RELATED"/>
    <property type="match status" value="1"/>
</dbReference>
<keyword evidence="7" id="KW-0663">Pyridoxal phosphate</keyword>
<reference evidence="14" key="1">
    <citation type="submission" date="2020-04" db="EMBL/GenBank/DDBJ databases">
        <authorList>
            <person name="Zhang T."/>
        </authorList>
    </citation>
    <scope>NUCLEOTIDE SEQUENCE</scope>
    <source>
        <strain evidence="14">HKST-UBA79</strain>
    </source>
</reference>
<evidence type="ECO:0000313" key="15">
    <source>
        <dbReference type="Proteomes" id="UP000740557"/>
    </source>
</evidence>
<dbReference type="SUPFAM" id="SSF53850">
    <property type="entry name" value="Periplasmic binding protein-like II"/>
    <property type="match status" value="1"/>
</dbReference>
<name>A0A955J2E2_UNCKA</name>
<keyword evidence="8" id="KW-0784">Thiamine biosynthesis</keyword>
<keyword evidence="6" id="KW-0479">Metal-binding</keyword>
<keyword evidence="9" id="KW-0408">Iron</keyword>
<comment type="caution">
    <text evidence="14">The sequence shown here is derived from an EMBL/GenBank/DDBJ whole genome shotgun (WGS) entry which is preliminary data.</text>
</comment>
<evidence type="ECO:0000313" key="14">
    <source>
        <dbReference type="EMBL" id="MCA9308282.1"/>
    </source>
</evidence>
<dbReference type="PANTHER" id="PTHR31528:SF1">
    <property type="entry name" value="4-AMINO-5-HYDROXYMETHYL-2-METHYLPYRIMIDINE PHOSPHATE SYNTHASE THI11-RELATED"/>
    <property type="match status" value="1"/>
</dbReference>
<evidence type="ECO:0000256" key="2">
    <source>
        <dbReference type="ARBA" id="ARBA00004948"/>
    </source>
</evidence>
<evidence type="ECO:0000256" key="9">
    <source>
        <dbReference type="ARBA" id="ARBA00023004"/>
    </source>
</evidence>
<accession>A0A955J2E2</accession>
<evidence type="ECO:0000256" key="8">
    <source>
        <dbReference type="ARBA" id="ARBA00022977"/>
    </source>
</evidence>
<feature type="domain" description="SsuA/THI5-like" evidence="13">
    <location>
        <begin position="54"/>
        <end position="267"/>
    </location>
</feature>
<evidence type="ECO:0000256" key="11">
    <source>
        <dbReference type="ARBA" id="ARBA00048179"/>
    </source>
</evidence>
<comment type="similarity">
    <text evidence="3">Belongs to the NMT1/THI5 family.</text>
</comment>